<proteinExistence type="predicted"/>
<dbReference type="AlphaFoldDB" id="A0A0J9E7F3"/>
<gene>
    <name evidence="3" type="ORF">AIOL_003599</name>
</gene>
<dbReference type="Gene3D" id="3.40.50.300">
    <property type="entry name" value="P-loop containing nucleotide triphosphate hydrolases"/>
    <property type="match status" value="1"/>
</dbReference>
<keyword evidence="2" id="KW-0802">TPR repeat</keyword>
<dbReference type="InterPro" id="IPR026634">
    <property type="entry name" value="TPST-like"/>
</dbReference>
<feature type="repeat" description="TPR" evidence="2">
    <location>
        <begin position="30"/>
        <end position="63"/>
    </location>
</feature>
<dbReference type="GO" id="GO:0008476">
    <property type="term" value="F:protein-tyrosine sulfotransferase activity"/>
    <property type="evidence" value="ECO:0007669"/>
    <property type="project" value="InterPro"/>
</dbReference>
<evidence type="ECO:0000313" key="3">
    <source>
        <dbReference type="EMBL" id="KMW58621.1"/>
    </source>
</evidence>
<organism evidence="3 4">
    <name type="scientific">Candidatus Rhodobacter oscarellae</name>
    <dbReference type="NCBI Taxonomy" id="1675527"/>
    <lineage>
        <taxon>Bacteria</taxon>
        <taxon>Pseudomonadati</taxon>
        <taxon>Pseudomonadota</taxon>
        <taxon>Alphaproteobacteria</taxon>
        <taxon>Rhodobacterales</taxon>
        <taxon>Rhodobacter group</taxon>
        <taxon>Rhodobacter</taxon>
    </lineage>
</organism>
<dbReference type="InterPro" id="IPR019734">
    <property type="entry name" value="TPR_rpt"/>
</dbReference>
<evidence type="ECO:0000313" key="4">
    <source>
        <dbReference type="Proteomes" id="UP000037178"/>
    </source>
</evidence>
<evidence type="ECO:0000256" key="2">
    <source>
        <dbReference type="PROSITE-ProRule" id="PRU00339"/>
    </source>
</evidence>
<keyword evidence="1" id="KW-0808">Transferase</keyword>
<dbReference type="Gene3D" id="1.25.40.10">
    <property type="entry name" value="Tetratricopeptide repeat domain"/>
    <property type="match status" value="1"/>
</dbReference>
<dbReference type="InterPro" id="IPR027417">
    <property type="entry name" value="P-loop_NTPase"/>
</dbReference>
<dbReference type="SUPFAM" id="SSF52540">
    <property type="entry name" value="P-loop containing nucleoside triphosphate hydrolases"/>
    <property type="match status" value="1"/>
</dbReference>
<accession>A0A0J9E7F3</accession>
<dbReference type="InterPro" id="IPR011990">
    <property type="entry name" value="TPR-like_helical_dom_sf"/>
</dbReference>
<dbReference type="EMBL" id="LFTY01000002">
    <property type="protein sequence ID" value="KMW58621.1"/>
    <property type="molecule type" value="Genomic_DNA"/>
</dbReference>
<dbReference type="Pfam" id="PF13469">
    <property type="entry name" value="Sulfotransfer_3"/>
    <property type="match status" value="1"/>
</dbReference>
<dbReference type="PROSITE" id="PS50005">
    <property type="entry name" value="TPR"/>
    <property type="match status" value="1"/>
</dbReference>
<name>A0A0J9E7F3_9RHOB</name>
<evidence type="ECO:0000256" key="1">
    <source>
        <dbReference type="ARBA" id="ARBA00022679"/>
    </source>
</evidence>
<comment type="caution">
    <text evidence="3">The sequence shown here is derived from an EMBL/GenBank/DDBJ whole genome shotgun (WGS) entry which is preliminary data.</text>
</comment>
<dbReference type="STRING" id="1675527.AIOL_003599"/>
<dbReference type="PATRIC" id="fig|1675527.3.peg.3768"/>
<dbReference type="Proteomes" id="UP000037178">
    <property type="component" value="Unassembled WGS sequence"/>
</dbReference>
<dbReference type="PANTHER" id="PTHR12788">
    <property type="entry name" value="PROTEIN-TYROSINE SULFOTRANSFERASE 2"/>
    <property type="match status" value="1"/>
</dbReference>
<dbReference type="SUPFAM" id="SSF48452">
    <property type="entry name" value="TPR-like"/>
    <property type="match status" value="1"/>
</dbReference>
<dbReference type="Pfam" id="PF13371">
    <property type="entry name" value="TPR_9"/>
    <property type="match status" value="1"/>
</dbReference>
<reference evidence="3 4" key="1">
    <citation type="submission" date="2015-06" db="EMBL/GenBank/DDBJ databases">
        <title>Draft genome sequence of an Alphaproteobacteria species associated to the Mediterranean sponge Oscarella lobularis.</title>
        <authorList>
            <person name="Jourda C."/>
            <person name="Santini S."/>
            <person name="Claverie J.-M."/>
        </authorList>
    </citation>
    <scope>NUCLEOTIDE SEQUENCE [LARGE SCALE GENOMIC DNA]</scope>
    <source>
        <strain evidence="3">IGS</strain>
    </source>
</reference>
<keyword evidence="4" id="KW-1185">Reference proteome</keyword>
<protein>
    <submittedName>
        <fullName evidence="3">TPR repeat domain protein</fullName>
    </submittedName>
</protein>
<sequence length="404" mass="44047">MLAQAYAAAGQHKTALASYDRLARLAPKSAKPLADKALLLQQMGDMQAADEALRRALRLSPLNGSLLRMLTAAKTPPDDPIVARFKEAWEKQQLSAADRIEAGFGLAKVFGAQGWDYLNEANALQRAAAPWKIADRDAEVTGLLRAMGSGPWPEAPAPAADRRPIFVTGMPRSGTTLLEQILSGHADVQGTGETGLPLRACYSVLVQNGGFRDVSGLTGAELATIGQRYLDGMERFHQATGVFTDKSINTYMIMGLLHHILPQARVIVVRRDPRDIGLSIYRNFFATGTHGYSNDLADIARYVATMERCVEHWHAARPEAFLEVRYEDLVTDPEPAIRGMLDYCGLDWDPACLTPEKNLGAVKTLSVDQVRSPINPNSVGGWKRHAAALSPLLETLGELTAPWD</sequence>
<dbReference type="PANTHER" id="PTHR12788:SF10">
    <property type="entry name" value="PROTEIN-TYROSINE SULFOTRANSFERASE"/>
    <property type="match status" value="1"/>
</dbReference>